<dbReference type="EMBL" id="CP007128">
    <property type="protein sequence ID" value="AHG88432.1"/>
    <property type="molecule type" value="Genomic_DNA"/>
</dbReference>
<evidence type="ECO:0000256" key="2">
    <source>
        <dbReference type="ARBA" id="ARBA00009045"/>
    </source>
</evidence>
<dbReference type="InterPro" id="IPR035952">
    <property type="entry name" value="Rhomboid-like_sf"/>
</dbReference>
<dbReference type="Pfam" id="PF20216">
    <property type="entry name" value="DUF6576"/>
    <property type="match status" value="1"/>
</dbReference>
<evidence type="ECO:0000259" key="9">
    <source>
        <dbReference type="Pfam" id="PF01694"/>
    </source>
</evidence>
<keyword evidence="12" id="KW-1185">Reference proteome</keyword>
<dbReference type="RefSeq" id="WP_025409970.1">
    <property type="nucleotide sequence ID" value="NZ_CP007128.1"/>
</dbReference>
<evidence type="ECO:0000256" key="8">
    <source>
        <dbReference type="SAM" id="Phobius"/>
    </source>
</evidence>
<feature type="transmembrane region" description="Helical" evidence="8">
    <location>
        <begin position="118"/>
        <end position="135"/>
    </location>
</feature>
<keyword evidence="3 8" id="KW-0812">Transmembrane</keyword>
<evidence type="ECO:0000256" key="5">
    <source>
        <dbReference type="ARBA" id="ARBA00022989"/>
    </source>
</evidence>
<dbReference type="InterPro" id="IPR046483">
    <property type="entry name" value="DUF6576"/>
</dbReference>
<organism evidence="11 12">
    <name type="scientific">Gemmatirosa kalamazoonensis</name>
    <dbReference type="NCBI Taxonomy" id="861299"/>
    <lineage>
        <taxon>Bacteria</taxon>
        <taxon>Pseudomonadati</taxon>
        <taxon>Gemmatimonadota</taxon>
        <taxon>Gemmatimonadia</taxon>
        <taxon>Gemmatimonadales</taxon>
        <taxon>Gemmatimonadaceae</taxon>
        <taxon>Gemmatirosa</taxon>
    </lineage>
</organism>
<sequence length="314" mass="34661">MALPASSDDYEVPRLTPAVLWLVAANVAIYFVQLTLQRDFPTLLGFQFADVRNGAPWTALTYMFVHAGFWHLAVNMYMLWALGPRVERAMGTRAFVFFYAFCGLGGVVFQSLFVPHEALLVGASAAIFGVLVAYAMRWPNEEMYLFLVVPMKMRWFALFLVALNLAAGALSAGSVDGGGVAYLAHLGGAAFGLLYLLRPSAPSVDRLRQRVATAPDLGDEPPRPVPRSLPRPRERQSEVDEVVEQSKALTMNKPPRPVVPAPPRPTTVTAASRREALDLVLDKISQHGLDSLTLEERHLLEEMSRKLRNNSTTL</sequence>
<evidence type="ECO:0000256" key="3">
    <source>
        <dbReference type="ARBA" id="ARBA00022692"/>
    </source>
</evidence>
<dbReference type="AlphaFoldDB" id="W0RDB3"/>
<keyword evidence="5 8" id="KW-1133">Transmembrane helix</keyword>
<evidence type="ECO:0000259" key="10">
    <source>
        <dbReference type="Pfam" id="PF20216"/>
    </source>
</evidence>
<dbReference type="OrthoDB" id="9807874at2"/>
<feature type="transmembrane region" description="Helical" evidence="8">
    <location>
        <begin position="179"/>
        <end position="197"/>
    </location>
</feature>
<evidence type="ECO:0000256" key="6">
    <source>
        <dbReference type="ARBA" id="ARBA00023136"/>
    </source>
</evidence>
<dbReference type="GO" id="GO:0016020">
    <property type="term" value="C:membrane"/>
    <property type="evidence" value="ECO:0007669"/>
    <property type="project" value="UniProtKB-SubCell"/>
</dbReference>
<feature type="region of interest" description="Disordered" evidence="7">
    <location>
        <begin position="212"/>
        <end position="267"/>
    </location>
</feature>
<dbReference type="InterPro" id="IPR022764">
    <property type="entry name" value="Peptidase_S54_rhomboid_dom"/>
</dbReference>
<accession>W0RDB3</accession>
<comment type="similarity">
    <text evidence="2">Belongs to the peptidase S54 family.</text>
</comment>
<dbReference type="eggNOG" id="COG0705">
    <property type="taxonomic scope" value="Bacteria"/>
</dbReference>
<evidence type="ECO:0000313" key="12">
    <source>
        <dbReference type="Proteomes" id="UP000019151"/>
    </source>
</evidence>
<dbReference type="Gene3D" id="1.20.1540.10">
    <property type="entry name" value="Rhomboid-like"/>
    <property type="match status" value="1"/>
</dbReference>
<evidence type="ECO:0000256" key="4">
    <source>
        <dbReference type="ARBA" id="ARBA00022801"/>
    </source>
</evidence>
<comment type="subcellular location">
    <subcellularLocation>
        <location evidence="1">Membrane</location>
        <topology evidence="1">Multi-pass membrane protein</topology>
    </subcellularLocation>
</comment>
<dbReference type="InterPro" id="IPR050925">
    <property type="entry name" value="Rhomboid_protease_S54"/>
</dbReference>
<dbReference type="SUPFAM" id="SSF144091">
    <property type="entry name" value="Rhomboid-like"/>
    <property type="match status" value="1"/>
</dbReference>
<proteinExistence type="inferred from homology"/>
<dbReference type="PANTHER" id="PTHR43731:SF14">
    <property type="entry name" value="PRESENILIN-ASSOCIATED RHOMBOID-LIKE PROTEIN, MITOCHONDRIAL"/>
    <property type="match status" value="1"/>
</dbReference>
<feature type="domain" description="Peptidase S54 rhomboid" evidence="9">
    <location>
        <begin position="55"/>
        <end position="196"/>
    </location>
</feature>
<feature type="compositionally biased region" description="Pro residues" evidence="7">
    <location>
        <begin position="254"/>
        <end position="265"/>
    </location>
</feature>
<keyword evidence="6 8" id="KW-0472">Membrane</keyword>
<reference evidence="11 12" key="1">
    <citation type="journal article" date="2014" name="Genome Announc.">
        <title>Genome Sequence and Methylome of Soil Bacterium Gemmatirosa kalamazoonensis KBS708T, a Member of the Rarely Cultivated Gemmatimonadetes Phylum.</title>
        <authorList>
            <person name="Debruyn J.M."/>
            <person name="Radosevich M."/>
            <person name="Wommack K.E."/>
            <person name="Polson S.W."/>
            <person name="Hauser L.J."/>
            <person name="Fawaz M.N."/>
            <person name="Korlach J."/>
            <person name="Tsai Y.C."/>
        </authorList>
    </citation>
    <scope>NUCLEOTIDE SEQUENCE [LARGE SCALE GENOMIC DNA]</scope>
    <source>
        <strain evidence="11 12">KBS708</strain>
    </source>
</reference>
<dbReference type="HOGENOM" id="CLU_055068_4_0_0"/>
<dbReference type="InParanoid" id="W0RDB3"/>
<evidence type="ECO:0000256" key="7">
    <source>
        <dbReference type="SAM" id="MobiDB-lite"/>
    </source>
</evidence>
<evidence type="ECO:0000313" key="11">
    <source>
        <dbReference type="EMBL" id="AHG88432.1"/>
    </source>
</evidence>
<feature type="transmembrane region" description="Helical" evidence="8">
    <location>
        <begin position="12"/>
        <end position="32"/>
    </location>
</feature>
<dbReference type="Pfam" id="PF01694">
    <property type="entry name" value="Rhomboid"/>
    <property type="match status" value="1"/>
</dbReference>
<name>W0RDB3_9BACT</name>
<keyword evidence="4" id="KW-0378">Hydrolase</keyword>
<dbReference type="PANTHER" id="PTHR43731">
    <property type="entry name" value="RHOMBOID PROTEASE"/>
    <property type="match status" value="1"/>
</dbReference>
<dbReference type="Proteomes" id="UP000019151">
    <property type="component" value="Chromosome"/>
</dbReference>
<feature type="transmembrane region" description="Helical" evidence="8">
    <location>
        <begin position="94"/>
        <end position="112"/>
    </location>
</feature>
<dbReference type="FunCoup" id="W0RDB3">
    <property type="interactions" value="226"/>
</dbReference>
<dbReference type="KEGG" id="gba:J421_0895"/>
<feature type="transmembrane region" description="Helical" evidence="8">
    <location>
        <begin position="59"/>
        <end position="82"/>
    </location>
</feature>
<protein>
    <submittedName>
        <fullName evidence="11">Peptidase S54, rhomboid domain protein</fullName>
    </submittedName>
</protein>
<evidence type="ECO:0000256" key="1">
    <source>
        <dbReference type="ARBA" id="ARBA00004141"/>
    </source>
</evidence>
<gene>
    <name evidence="11" type="ORF">J421_0895</name>
</gene>
<dbReference type="GO" id="GO:0004252">
    <property type="term" value="F:serine-type endopeptidase activity"/>
    <property type="evidence" value="ECO:0007669"/>
    <property type="project" value="InterPro"/>
</dbReference>
<dbReference type="STRING" id="861299.J421_0895"/>
<feature type="transmembrane region" description="Helical" evidence="8">
    <location>
        <begin position="155"/>
        <end position="173"/>
    </location>
</feature>
<feature type="domain" description="DUF6576" evidence="10">
    <location>
        <begin position="271"/>
        <end position="306"/>
    </location>
</feature>